<comment type="similarity">
    <text evidence="2">Belongs to the ABC transporter superfamily.</text>
</comment>
<dbReference type="PANTHER" id="PTHR43776:SF7">
    <property type="entry name" value="D,D-DIPEPTIDE TRANSPORT ATP-BINDING PROTEIN DDPF-RELATED"/>
    <property type="match status" value="1"/>
</dbReference>
<keyword evidence="5 7" id="KW-0067">ATP-binding</keyword>
<keyword evidence="3" id="KW-0813">Transport</keyword>
<dbReference type="SMART" id="SM00382">
    <property type="entry name" value="AAA"/>
    <property type="match status" value="1"/>
</dbReference>
<dbReference type="InterPro" id="IPR050319">
    <property type="entry name" value="ABC_transp_ATP-bind"/>
</dbReference>
<evidence type="ECO:0000256" key="5">
    <source>
        <dbReference type="ARBA" id="ARBA00022840"/>
    </source>
</evidence>
<evidence type="ECO:0000256" key="4">
    <source>
        <dbReference type="ARBA" id="ARBA00022741"/>
    </source>
</evidence>
<keyword evidence="8" id="KW-1185">Reference proteome</keyword>
<dbReference type="Pfam" id="PF08352">
    <property type="entry name" value="oligo_HPY"/>
    <property type="match status" value="1"/>
</dbReference>
<dbReference type="PROSITE" id="PS00211">
    <property type="entry name" value="ABC_TRANSPORTER_1"/>
    <property type="match status" value="1"/>
</dbReference>
<reference evidence="7" key="1">
    <citation type="journal article" date="2014" name="Int. J. Syst. Evol. Microbiol.">
        <title>Complete genome sequence of Corynebacterium casei LMG S-19264T (=DSM 44701T), isolated from a smear-ripened cheese.</title>
        <authorList>
            <consortium name="US DOE Joint Genome Institute (JGI-PGF)"/>
            <person name="Walter F."/>
            <person name="Albersmeier A."/>
            <person name="Kalinowski J."/>
            <person name="Ruckert C."/>
        </authorList>
    </citation>
    <scope>NUCLEOTIDE SEQUENCE</scope>
    <source>
        <strain evidence="7">CGMCC 1.15725</strain>
    </source>
</reference>
<dbReference type="InterPro" id="IPR003593">
    <property type="entry name" value="AAA+_ATPase"/>
</dbReference>
<dbReference type="PROSITE" id="PS50893">
    <property type="entry name" value="ABC_TRANSPORTER_2"/>
    <property type="match status" value="1"/>
</dbReference>
<proteinExistence type="inferred from homology"/>
<dbReference type="InterPro" id="IPR013563">
    <property type="entry name" value="Oligopep_ABC_C"/>
</dbReference>
<evidence type="ECO:0000259" key="6">
    <source>
        <dbReference type="PROSITE" id="PS50893"/>
    </source>
</evidence>
<dbReference type="GO" id="GO:0005886">
    <property type="term" value="C:plasma membrane"/>
    <property type="evidence" value="ECO:0007669"/>
    <property type="project" value="UniProtKB-SubCell"/>
</dbReference>
<dbReference type="GO" id="GO:0005524">
    <property type="term" value="F:ATP binding"/>
    <property type="evidence" value="ECO:0007669"/>
    <property type="project" value="UniProtKB-KW"/>
</dbReference>
<dbReference type="FunFam" id="3.40.50.300:FF:000016">
    <property type="entry name" value="Oligopeptide ABC transporter ATP-binding component"/>
    <property type="match status" value="1"/>
</dbReference>
<dbReference type="Proteomes" id="UP000646365">
    <property type="component" value="Unassembled WGS sequence"/>
</dbReference>
<comment type="subcellular location">
    <subcellularLocation>
        <location evidence="1">Cell inner membrane</location>
        <topology evidence="1">Peripheral membrane protein</topology>
    </subcellularLocation>
</comment>
<evidence type="ECO:0000256" key="3">
    <source>
        <dbReference type="ARBA" id="ARBA00022448"/>
    </source>
</evidence>
<accession>A0A8J2YW61</accession>
<organism evidence="7 8">
    <name type="scientific">Aliidongia dinghuensis</name>
    <dbReference type="NCBI Taxonomy" id="1867774"/>
    <lineage>
        <taxon>Bacteria</taxon>
        <taxon>Pseudomonadati</taxon>
        <taxon>Pseudomonadota</taxon>
        <taxon>Alphaproteobacteria</taxon>
        <taxon>Rhodospirillales</taxon>
        <taxon>Dongiaceae</taxon>
        <taxon>Aliidongia</taxon>
    </lineage>
</organism>
<dbReference type="GO" id="GO:0055085">
    <property type="term" value="P:transmembrane transport"/>
    <property type="evidence" value="ECO:0007669"/>
    <property type="project" value="UniProtKB-ARBA"/>
</dbReference>
<dbReference type="GO" id="GO:0015833">
    <property type="term" value="P:peptide transport"/>
    <property type="evidence" value="ECO:0007669"/>
    <property type="project" value="InterPro"/>
</dbReference>
<gene>
    <name evidence="7" type="ORF">GCM10011611_35890</name>
</gene>
<keyword evidence="4" id="KW-0547">Nucleotide-binding</keyword>
<protein>
    <submittedName>
        <fullName evidence="7">ABC transporter ATP-binding protein</fullName>
    </submittedName>
</protein>
<dbReference type="InterPro" id="IPR017871">
    <property type="entry name" value="ABC_transporter-like_CS"/>
</dbReference>
<sequence length="321" mass="35132">MLAVKDLVKTFPVRGGFALSGPVQTVKALDGVSFDVARGEALGLVGESGCGKSTTARTILRLTEPNGGEALFDGADLFKATGADLRRLRRRLQIVFQDPYASLNPRRRIGDTLAEPMKVHGIASAREWPDRIRALLAEVGLPPEAVHKYPHEFSGGQRQRIGIARALTVGPELLFLDEPVSALDVSVQAQVLVLLNRLRETRNLASVFISHDLGVVRYFCQRVCVMYLGRIVEEGPAEALLDEPLHPYTQALRAATPTPDPKQKVTMARLEGDPASPLNPPSGCHFHPRCPHAMERCKAEIPLLKQVAPGRKVACHLMDQR</sequence>
<name>A0A8J2YW61_9PROT</name>
<dbReference type="EMBL" id="BMJQ01000009">
    <property type="protein sequence ID" value="GGF26670.1"/>
    <property type="molecule type" value="Genomic_DNA"/>
</dbReference>
<reference evidence="7" key="2">
    <citation type="submission" date="2020-09" db="EMBL/GenBank/DDBJ databases">
        <authorList>
            <person name="Sun Q."/>
            <person name="Zhou Y."/>
        </authorList>
    </citation>
    <scope>NUCLEOTIDE SEQUENCE</scope>
    <source>
        <strain evidence="7">CGMCC 1.15725</strain>
    </source>
</reference>
<evidence type="ECO:0000313" key="7">
    <source>
        <dbReference type="EMBL" id="GGF26670.1"/>
    </source>
</evidence>
<dbReference type="AlphaFoldDB" id="A0A8J2YW61"/>
<evidence type="ECO:0000256" key="1">
    <source>
        <dbReference type="ARBA" id="ARBA00004417"/>
    </source>
</evidence>
<dbReference type="PANTHER" id="PTHR43776">
    <property type="entry name" value="TRANSPORT ATP-BINDING PROTEIN"/>
    <property type="match status" value="1"/>
</dbReference>
<dbReference type="CDD" id="cd03257">
    <property type="entry name" value="ABC_NikE_OppD_transporters"/>
    <property type="match status" value="1"/>
</dbReference>
<dbReference type="GO" id="GO:0016887">
    <property type="term" value="F:ATP hydrolysis activity"/>
    <property type="evidence" value="ECO:0007669"/>
    <property type="project" value="InterPro"/>
</dbReference>
<dbReference type="NCBIfam" id="TIGR01727">
    <property type="entry name" value="oligo_HPY"/>
    <property type="match status" value="1"/>
</dbReference>
<evidence type="ECO:0000256" key="2">
    <source>
        <dbReference type="ARBA" id="ARBA00005417"/>
    </source>
</evidence>
<comment type="caution">
    <text evidence="7">The sequence shown here is derived from an EMBL/GenBank/DDBJ whole genome shotgun (WGS) entry which is preliminary data.</text>
</comment>
<dbReference type="InterPro" id="IPR003439">
    <property type="entry name" value="ABC_transporter-like_ATP-bd"/>
</dbReference>
<dbReference type="InterPro" id="IPR027417">
    <property type="entry name" value="P-loop_NTPase"/>
</dbReference>
<dbReference type="Pfam" id="PF00005">
    <property type="entry name" value="ABC_tran"/>
    <property type="match status" value="1"/>
</dbReference>
<dbReference type="SUPFAM" id="SSF52540">
    <property type="entry name" value="P-loop containing nucleoside triphosphate hydrolases"/>
    <property type="match status" value="1"/>
</dbReference>
<dbReference type="Gene3D" id="3.40.50.300">
    <property type="entry name" value="P-loop containing nucleotide triphosphate hydrolases"/>
    <property type="match status" value="1"/>
</dbReference>
<dbReference type="RefSeq" id="WP_189048219.1">
    <property type="nucleotide sequence ID" value="NZ_BMJQ01000009.1"/>
</dbReference>
<evidence type="ECO:0000313" key="8">
    <source>
        <dbReference type="Proteomes" id="UP000646365"/>
    </source>
</evidence>
<feature type="domain" description="ABC transporter" evidence="6">
    <location>
        <begin position="2"/>
        <end position="253"/>
    </location>
</feature>